<feature type="compositionally biased region" description="Polar residues" evidence="1">
    <location>
        <begin position="176"/>
        <end position="192"/>
    </location>
</feature>
<gene>
    <name evidence="3" type="primary">LOC121100518</name>
</gene>
<reference evidence="3" key="1">
    <citation type="submission" date="2025-08" db="UniProtKB">
        <authorList>
            <consortium name="RefSeq"/>
        </authorList>
    </citation>
    <scope>IDENTIFICATION</scope>
    <source>
        <tissue evidence="3">Whole blood</tissue>
    </source>
</reference>
<organism evidence="2 3">
    <name type="scientific">Ursus maritimus</name>
    <name type="common">Polar bear</name>
    <name type="synonym">Thalarctos maritimus</name>
    <dbReference type="NCBI Taxonomy" id="29073"/>
    <lineage>
        <taxon>Eukaryota</taxon>
        <taxon>Metazoa</taxon>
        <taxon>Chordata</taxon>
        <taxon>Craniata</taxon>
        <taxon>Vertebrata</taxon>
        <taxon>Euteleostomi</taxon>
        <taxon>Mammalia</taxon>
        <taxon>Eutheria</taxon>
        <taxon>Laurasiatheria</taxon>
        <taxon>Carnivora</taxon>
        <taxon>Caniformia</taxon>
        <taxon>Ursidae</taxon>
        <taxon>Ursus</taxon>
    </lineage>
</organism>
<feature type="compositionally biased region" description="Polar residues" evidence="1">
    <location>
        <begin position="34"/>
        <end position="43"/>
    </location>
</feature>
<name>A0A8M1F341_URSMA</name>
<protein>
    <submittedName>
        <fullName evidence="3">Uncharacterized protein LOC121100518</fullName>
    </submittedName>
</protein>
<evidence type="ECO:0000313" key="2">
    <source>
        <dbReference type="Proteomes" id="UP000261680"/>
    </source>
</evidence>
<dbReference type="KEGG" id="umr:121100518"/>
<evidence type="ECO:0000256" key="1">
    <source>
        <dbReference type="SAM" id="MobiDB-lite"/>
    </source>
</evidence>
<sequence length="258" mass="27003">MHACATTLDSPGQAFSGGKQTGPLGLASSRRDVGSTQERTASTVPRFPGNLQHSAPTAPPKSKSMDTHTVLGWETDDGLARDWEARQGPSGRVGGPGIPRSPAFPPQEHVRQGGSAGARYPGASTESTRSYPSRVRDPESEGDGRGSGRRSEPNQPDCAEVTGGRCPTVFQDRTIGRSTSSPTPGIVSSLNLSLPRGSDRASPASMTDDPDIERVLLHSFLVSSAAVWAMTEMLPAGLPRRLSAGNAADNCVLNLTGF</sequence>
<keyword evidence="2" id="KW-1185">Reference proteome</keyword>
<evidence type="ECO:0000313" key="3">
    <source>
        <dbReference type="RefSeq" id="XP_040477736.1"/>
    </source>
</evidence>
<accession>A0A8M1F341</accession>
<dbReference type="GeneID" id="121100518"/>
<feature type="region of interest" description="Disordered" evidence="1">
    <location>
        <begin position="1"/>
        <end position="207"/>
    </location>
</feature>
<proteinExistence type="predicted"/>
<dbReference type="AlphaFoldDB" id="A0A8M1F341"/>
<dbReference type="Proteomes" id="UP000261680">
    <property type="component" value="Unplaced"/>
</dbReference>
<feature type="compositionally biased region" description="Basic and acidic residues" evidence="1">
    <location>
        <begin position="134"/>
        <end position="152"/>
    </location>
</feature>
<dbReference type="RefSeq" id="XP_040477736.1">
    <property type="nucleotide sequence ID" value="XM_040621802.1"/>
</dbReference>